<evidence type="ECO:0008006" key="3">
    <source>
        <dbReference type="Google" id="ProtNLM"/>
    </source>
</evidence>
<dbReference type="InterPro" id="IPR011051">
    <property type="entry name" value="RmlC_Cupin_sf"/>
</dbReference>
<evidence type="ECO:0000313" key="2">
    <source>
        <dbReference type="Proteomes" id="UP000634476"/>
    </source>
</evidence>
<comment type="caution">
    <text evidence="1">The sequence shown here is derived from an EMBL/GenBank/DDBJ whole genome shotgun (WGS) entry which is preliminary data.</text>
</comment>
<keyword evidence="2" id="KW-1185">Reference proteome</keyword>
<proteinExistence type="predicted"/>
<gene>
    <name evidence="1" type="ORF">Pta02_37740</name>
</gene>
<dbReference type="SUPFAM" id="SSF51182">
    <property type="entry name" value="RmlC-like cupins"/>
    <property type="match status" value="1"/>
</dbReference>
<reference evidence="1" key="1">
    <citation type="submission" date="2021-01" db="EMBL/GenBank/DDBJ databases">
        <title>Whole genome shotgun sequence of Planobispora takensis NBRC 109077.</title>
        <authorList>
            <person name="Komaki H."/>
            <person name="Tamura T."/>
        </authorList>
    </citation>
    <scope>NUCLEOTIDE SEQUENCE</scope>
    <source>
        <strain evidence="1">NBRC 109077</strain>
    </source>
</reference>
<accession>A0A8J3WTP9</accession>
<dbReference type="InterPro" id="IPR014710">
    <property type="entry name" value="RmlC-like_jellyroll"/>
</dbReference>
<organism evidence="1 2">
    <name type="scientific">Planobispora takensis</name>
    <dbReference type="NCBI Taxonomy" id="1367882"/>
    <lineage>
        <taxon>Bacteria</taxon>
        <taxon>Bacillati</taxon>
        <taxon>Actinomycetota</taxon>
        <taxon>Actinomycetes</taxon>
        <taxon>Streptosporangiales</taxon>
        <taxon>Streptosporangiaceae</taxon>
        <taxon>Planobispora</taxon>
    </lineage>
</organism>
<name>A0A8J3WTP9_9ACTN</name>
<dbReference type="AlphaFoldDB" id="A0A8J3WTP9"/>
<dbReference type="EMBL" id="BOOK01000027">
    <property type="protein sequence ID" value="GII01766.1"/>
    <property type="molecule type" value="Genomic_DNA"/>
</dbReference>
<dbReference type="Gene3D" id="2.60.120.10">
    <property type="entry name" value="Jelly Rolls"/>
    <property type="match status" value="1"/>
</dbReference>
<protein>
    <recommendedName>
        <fullName evidence="3">Signal peptidase I</fullName>
    </recommendedName>
</protein>
<evidence type="ECO:0000313" key="1">
    <source>
        <dbReference type="EMBL" id="GII01766.1"/>
    </source>
</evidence>
<dbReference type="Proteomes" id="UP000634476">
    <property type="component" value="Unassembled WGS sequence"/>
</dbReference>
<sequence length="117" mass="13221">MADNWYTGNANDDAEENRGWILGHFMDPDTGGVRRTEDLEVKWGIHPAGQERHEWTSSDDRTALIVLVQGRFRLNLTVGSVTLARQGDYVVWGPGIDHSWQAEEDSTVITVRWPSIS</sequence>